<sequence>MADVIDHFGPFVSFNTITRFRGIIACLVLSVAYVASLYVLKSPYPRDHPKTIKQRFRSVFVISLLAPLYVWLWADRSLDYNGISLWKYMGIHSENIFIAILFPLVLTLILFLGPIILLYFSGDPGNVKGFLEYPSSWVNAINLRNYLVAPLTEELVYRACLVPLLVPGFGNAMPIFISPLFFGVAHIHHVIERLQQGENPKDVWSTAIFQFGYTTVFGGYTAFLFLRTGHLIGPVLCHSFCNFMGFPPLDQVPSSKYPRIISASFVAGLVVFLILAVPLTNPVWYNSVYYSLQANDVEE</sequence>
<evidence type="ECO:0000256" key="13">
    <source>
        <dbReference type="SAM" id="Phobius"/>
    </source>
</evidence>
<feature type="transmembrane region" description="Helical" evidence="13">
    <location>
        <begin position="95"/>
        <end position="120"/>
    </location>
</feature>
<evidence type="ECO:0000256" key="2">
    <source>
        <dbReference type="ARBA" id="ARBA00006897"/>
    </source>
</evidence>
<feature type="transmembrane region" description="Helical" evidence="13">
    <location>
        <begin position="172"/>
        <end position="191"/>
    </location>
</feature>
<dbReference type="GO" id="GO:0005789">
    <property type="term" value="C:endoplasmic reticulum membrane"/>
    <property type="evidence" value="ECO:0007669"/>
    <property type="project" value="UniProtKB-SubCell"/>
</dbReference>
<gene>
    <name evidence="15" type="ORF">pdam_00020989</name>
</gene>
<evidence type="ECO:0000313" key="15">
    <source>
        <dbReference type="EMBL" id="RMX45962.1"/>
    </source>
</evidence>
<dbReference type="GO" id="GO:0004222">
    <property type="term" value="F:metalloendopeptidase activity"/>
    <property type="evidence" value="ECO:0007669"/>
    <property type="project" value="InterPro"/>
</dbReference>
<keyword evidence="4 13" id="KW-0812">Transmembrane</keyword>
<evidence type="ECO:0000256" key="5">
    <source>
        <dbReference type="ARBA" id="ARBA00022801"/>
    </source>
</evidence>
<evidence type="ECO:0000256" key="12">
    <source>
        <dbReference type="ARBA" id="ARBA00049763"/>
    </source>
</evidence>
<feature type="transmembrane region" description="Helical" evidence="13">
    <location>
        <begin position="20"/>
        <end position="40"/>
    </location>
</feature>
<dbReference type="GO" id="GO:0071586">
    <property type="term" value="P:CAAX-box protein processing"/>
    <property type="evidence" value="ECO:0007669"/>
    <property type="project" value="InterPro"/>
</dbReference>
<evidence type="ECO:0000256" key="4">
    <source>
        <dbReference type="ARBA" id="ARBA00022692"/>
    </source>
</evidence>
<feature type="domain" description="CAAX prenyl protease 2/Lysostaphin resistance protein A-like" evidence="14">
    <location>
        <begin position="141"/>
        <end position="244"/>
    </location>
</feature>
<evidence type="ECO:0000256" key="1">
    <source>
        <dbReference type="ARBA" id="ARBA00004477"/>
    </source>
</evidence>
<reference evidence="15 16" key="1">
    <citation type="journal article" date="2018" name="Sci. Rep.">
        <title>Comparative analysis of the Pocillopora damicornis genome highlights role of immune system in coral evolution.</title>
        <authorList>
            <person name="Cunning R."/>
            <person name="Bay R.A."/>
            <person name="Gillette P."/>
            <person name="Baker A.C."/>
            <person name="Traylor-Knowles N."/>
        </authorList>
    </citation>
    <scope>NUCLEOTIDE SEQUENCE [LARGE SCALE GENOMIC DNA]</scope>
    <source>
        <strain evidence="15">RSMAS</strain>
        <tissue evidence="15">Whole animal</tissue>
    </source>
</reference>
<evidence type="ECO:0000256" key="9">
    <source>
        <dbReference type="ARBA" id="ARBA00032607"/>
    </source>
</evidence>
<evidence type="ECO:0000313" key="16">
    <source>
        <dbReference type="Proteomes" id="UP000275408"/>
    </source>
</evidence>
<feature type="transmembrane region" description="Helical" evidence="13">
    <location>
        <begin position="261"/>
        <end position="280"/>
    </location>
</feature>
<comment type="subcellular location">
    <subcellularLocation>
        <location evidence="1">Endoplasmic reticulum membrane</location>
        <topology evidence="1">Multi-pass membrane protein</topology>
    </subcellularLocation>
</comment>
<dbReference type="Pfam" id="PF02517">
    <property type="entry name" value="Rce1-like"/>
    <property type="match status" value="1"/>
</dbReference>
<dbReference type="PANTHER" id="PTHR13046:SF0">
    <property type="entry name" value="CAAX PRENYL PROTEASE 2"/>
    <property type="match status" value="1"/>
</dbReference>
<proteinExistence type="inferred from homology"/>
<dbReference type="OrthoDB" id="271604at2759"/>
<comment type="caution">
    <text evidence="15">The sequence shown here is derived from an EMBL/GenBank/DDBJ whole genome shotgun (WGS) entry which is preliminary data.</text>
</comment>
<dbReference type="OMA" id="HSFCNWC"/>
<keyword evidence="16" id="KW-1185">Reference proteome</keyword>
<dbReference type="InterPro" id="IPR003675">
    <property type="entry name" value="Rce1/LyrA-like_dom"/>
</dbReference>
<keyword evidence="7 13" id="KW-1133">Transmembrane helix</keyword>
<feature type="transmembrane region" description="Helical" evidence="13">
    <location>
        <begin position="203"/>
        <end position="225"/>
    </location>
</feature>
<name>A0A3M6TX76_POCDA</name>
<dbReference type="EC" id="3.4.26.1" evidence="11"/>
<evidence type="ECO:0000259" key="14">
    <source>
        <dbReference type="Pfam" id="PF02517"/>
    </source>
</evidence>
<evidence type="ECO:0000256" key="11">
    <source>
        <dbReference type="ARBA" id="ARBA00049729"/>
    </source>
</evidence>
<evidence type="ECO:0000256" key="3">
    <source>
        <dbReference type="ARBA" id="ARBA00022670"/>
    </source>
</evidence>
<dbReference type="AlphaFoldDB" id="A0A3M6TX76"/>
<keyword evidence="8 13" id="KW-0472">Membrane</keyword>
<evidence type="ECO:0000256" key="6">
    <source>
        <dbReference type="ARBA" id="ARBA00022824"/>
    </source>
</evidence>
<dbReference type="STRING" id="46731.A0A3M6TX76"/>
<feature type="transmembrane region" description="Helical" evidence="13">
    <location>
        <begin position="56"/>
        <end position="74"/>
    </location>
</feature>
<comment type="similarity">
    <text evidence="2">Belongs to the peptidase U48 family.</text>
</comment>
<keyword evidence="6" id="KW-0256">Endoplasmic reticulum</keyword>
<dbReference type="Proteomes" id="UP000275408">
    <property type="component" value="Unassembled WGS sequence"/>
</dbReference>
<keyword evidence="5" id="KW-0378">Hydrolase</keyword>
<dbReference type="PANTHER" id="PTHR13046">
    <property type="entry name" value="PROTEASE U48 CAAX PRENYL PROTEASE RCE1"/>
    <property type="match status" value="1"/>
</dbReference>
<evidence type="ECO:0000256" key="7">
    <source>
        <dbReference type="ARBA" id="ARBA00022989"/>
    </source>
</evidence>
<organism evidence="15 16">
    <name type="scientific">Pocillopora damicornis</name>
    <name type="common">Cauliflower coral</name>
    <name type="synonym">Millepora damicornis</name>
    <dbReference type="NCBI Taxonomy" id="46731"/>
    <lineage>
        <taxon>Eukaryota</taxon>
        <taxon>Metazoa</taxon>
        <taxon>Cnidaria</taxon>
        <taxon>Anthozoa</taxon>
        <taxon>Hexacorallia</taxon>
        <taxon>Scleractinia</taxon>
        <taxon>Astrocoeniina</taxon>
        <taxon>Pocilloporidae</taxon>
        <taxon>Pocillopora</taxon>
    </lineage>
</organism>
<protein>
    <recommendedName>
        <fullName evidence="12">CAAX prenyl protease 2</fullName>
        <ecNumber evidence="11">3.4.26.1</ecNumber>
    </recommendedName>
    <alternativeName>
        <fullName evidence="9">Farnesylated proteins-converting enzyme 2</fullName>
    </alternativeName>
</protein>
<evidence type="ECO:0000256" key="10">
    <source>
        <dbReference type="ARBA" id="ARBA00047280"/>
    </source>
</evidence>
<comment type="catalytic activity">
    <reaction evidence="10">
        <text>Hydrolyzes the peptide bond -P2-(S-farnesyl or geranylgeranyl)C-P1'-P2'-P3'-COOH where P1' and P2' are amino acids with aliphatic sidechains and P3' is any C-terminal residue.</text>
        <dbReference type="EC" id="3.4.26.1"/>
    </reaction>
</comment>
<keyword evidence="3" id="KW-0645">Protease</keyword>
<dbReference type="InterPro" id="IPR039731">
    <property type="entry name" value="Rce1"/>
</dbReference>
<dbReference type="EMBL" id="RCHS01002740">
    <property type="protein sequence ID" value="RMX45962.1"/>
    <property type="molecule type" value="Genomic_DNA"/>
</dbReference>
<evidence type="ECO:0000256" key="8">
    <source>
        <dbReference type="ARBA" id="ARBA00023136"/>
    </source>
</evidence>
<accession>A0A3M6TX76</accession>